<dbReference type="InterPro" id="IPR050678">
    <property type="entry name" value="DNA_Partitioning_ATPase"/>
</dbReference>
<dbReference type="Gene3D" id="3.40.50.300">
    <property type="entry name" value="P-loop containing nucleotide triphosphate hydrolases"/>
    <property type="match status" value="1"/>
</dbReference>
<dbReference type="RefSeq" id="WP_008640776.1">
    <property type="nucleotide sequence ID" value="NZ_FOUM01000037.1"/>
</dbReference>
<evidence type="ECO:0008006" key="3">
    <source>
        <dbReference type="Google" id="ProtNLM"/>
    </source>
</evidence>
<dbReference type="EMBL" id="FOUM01000037">
    <property type="protein sequence ID" value="SFN53909.1"/>
    <property type="molecule type" value="Genomic_DNA"/>
</dbReference>
<evidence type="ECO:0000313" key="2">
    <source>
        <dbReference type="Proteomes" id="UP000183766"/>
    </source>
</evidence>
<sequence>MIRISDIANRLKAFLQQKGEKQFKIFIRVNCNIDVYVLTSNMPLANQYEAEFYNQLCSIEEENGEFYNRHKDTLRIAFNIVNREELEDDPYYTNMFSNNEELIDWGPRYRFDSLLKPKNAFSAKGKSKAPVITFYSYKGGMGRTTTMIAYAMSLAVNDNPSKKKRVVIIDCDLEAPGYLNFFDLSEHNGLRSGQKNGLVEFLSDAQFTAHPEELDLNDYIINVGDDNKNNFAYNNLNNIWLIPAGNLNESYSDLTGGNDRNDYLEGLAKINLSSVNSVVKYFNILLDRINETIEPDIILLDSRTGFNDIFGTVALYLSSSVIGFFGFSRQTQPGLMSLLKEYYKSNNSFSLQLVFSILPERVDEVWIENHKKEVLQYINYIGNESKNYPSFLYLHRNSLLEKIGTGDELSDSAFVELVKSKKFDDYNLLFDKINSQFFKEAPVATYSSNTPAIQLRNVVLKHLKEALVNVSNFAEDTQIKEEQFFYRNCMKELFDPKKFLIQGYKGTGKTYLYKALADKKISANIQKWSGTQKHDVLDPIFVNILPTNEMALVFDNIRYAAIEEPEYYFNTFWQIYTWNALLLCPEFEEIREKSELSDYVKPLDGAGFAKEALIRIDELISLGVKALVVIEKDILHLNEYLQQQQKRLFVLYDRLDTCINPLRWNKAVSPLINYWRNNCESFSNITPKIFVRTDLFKQIEGTNTARLENSIIHIEWSIGEVFGFFFKLIFSNKNASEAYWAIAKKVGIDSNYIKNTKASFTKFPQNQFKDLSIAQMKLIIEVFFGKIVKVGVITLGSPWEYFEKELSNADNTAISLRPFINTLNSNAVDKALAKTERYVQNGIISSEIYASKSVREDTTEKYFADLTQDAFSKDLLRFKEVIRTSVGEKYRYKALTESQFEELISITFERIVESPVVKAPDDLKRLIFANGIMAEKITTKGRYYRFAPIYWYSWGLVNSALEKEEKKKTSKIEMVKELKDGQTYIGQVIEVKDYHGRIRKRVKCANYHRSLEIRDDSQSEYYEGDIVLFTAQKEANRKDPSMSFWYATNIQIKES</sequence>
<gene>
    <name evidence="1" type="ORF">SAMN05216250_13739</name>
</gene>
<dbReference type="PANTHER" id="PTHR13696">
    <property type="entry name" value="P-LOOP CONTAINING NUCLEOSIDE TRIPHOSPHATE HYDROLASE"/>
    <property type="match status" value="1"/>
</dbReference>
<dbReference type="InterPro" id="IPR027417">
    <property type="entry name" value="P-loop_NTPase"/>
</dbReference>
<dbReference type="AlphaFoldDB" id="A0A1I4ZV83"/>
<evidence type="ECO:0000313" key="1">
    <source>
        <dbReference type="EMBL" id="SFN53909.1"/>
    </source>
</evidence>
<name>A0A1I4ZV83_9BACE</name>
<organism evidence="1 2">
    <name type="scientific">Bacteroides xylanisolvens</name>
    <dbReference type="NCBI Taxonomy" id="371601"/>
    <lineage>
        <taxon>Bacteria</taxon>
        <taxon>Pseudomonadati</taxon>
        <taxon>Bacteroidota</taxon>
        <taxon>Bacteroidia</taxon>
        <taxon>Bacteroidales</taxon>
        <taxon>Bacteroidaceae</taxon>
        <taxon>Bacteroides</taxon>
    </lineage>
</organism>
<dbReference type="SUPFAM" id="SSF52540">
    <property type="entry name" value="P-loop containing nucleoside triphosphate hydrolases"/>
    <property type="match status" value="1"/>
</dbReference>
<dbReference type="NCBIfam" id="NF047398">
    <property type="entry name" value="AAA_KGGVGR"/>
    <property type="match status" value="1"/>
</dbReference>
<dbReference type="Proteomes" id="UP000183766">
    <property type="component" value="Unassembled WGS sequence"/>
</dbReference>
<proteinExistence type="predicted"/>
<dbReference type="PANTHER" id="PTHR13696:SF52">
    <property type="entry name" value="PARA FAMILY PROTEIN CT_582"/>
    <property type="match status" value="1"/>
</dbReference>
<protein>
    <recommendedName>
        <fullName evidence="3">ParA family protein</fullName>
    </recommendedName>
</protein>
<reference evidence="1 2" key="1">
    <citation type="submission" date="2016-10" db="EMBL/GenBank/DDBJ databases">
        <authorList>
            <person name="de Groot N.N."/>
        </authorList>
    </citation>
    <scope>NUCLEOTIDE SEQUENCE [LARGE SCALE GENOMIC DNA]</scope>
    <source>
        <strain evidence="1 2">NLAE-zl-C202</strain>
    </source>
</reference>
<accession>A0A1I4ZV83</accession>